<dbReference type="Proteomes" id="UP000266895">
    <property type="component" value="Chromosome"/>
</dbReference>
<keyword evidence="8" id="KW-1185">Reference proteome</keyword>
<evidence type="ECO:0000256" key="4">
    <source>
        <dbReference type="ARBA" id="ARBA00022840"/>
    </source>
</evidence>
<dbReference type="PANTHER" id="PTHR43335:SF4">
    <property type="entry name" value="ABC TRANSPORTER, ATP-BINDING PROTEIN"/>
    <property type="match status" value="1"/>
</dbReference>
<dbReference type="InterPro" id="IPR017871">
    <property type="entry name" value="ABC_transporter-like_CS"/>
</dbReference>
<keyword evidence="3" id="KW-0547">Nucleotide-binding</keyword>
<keyword evidence="4 7" id="KW-0067">ATP-binding</keyword>
<reference evidence="7 8" key="1">
    <citation type="submission" date="2018-12" db="EMBL/GenBank/DDBJ databases">
        <authorList>
            <consortium name="Pathogen Informatics"/>
        </authorList>
    </citation>
    <scope>NUCLEOTIDE SEQUENCE [LARGE SCALE GENOMIC DNA]</scope>
    <source>
        <strain evidence="7 8">NCTC11636</strain>
    </source>
</reference>
<dbReference type="EMBL" id="LR134350">
    <property type="protein sequence ID" value="VEG28445.1"/>
    <property type="molecule type" value="Genomic_DNA"/>
</dbReference>
<keyword evidence="7" id="KW-0378">Hydrolase</keyword>
<evidence type="ECO:0000256" key="5">
    <source>
        <dbReference type="SAM" id="MobiDB-lite"/>
    </source>
</evidence>
<gene>
    <name evidence="7" type="primary">drrA_8</name>
    <name evidence="7" type="ORF">NCTC11636_01541</name>
</gene>
<dbReference type="OrthoDB" id="9804819at2"/>
<evidence type="ECO:0000259" key="6">
    <source>
        <dbReference type="PROSITE" id="PS50893"/>
    </source>
</evidence>
<evidence type="ECO:0000313" key="7">
    <source>
        <dbReference type="EMBL" id="VEG28445.1"/>
    </source>
</evidence>
<feature type="compositionally biased region" description="Low complexity" evidence="5">
    <location>
        <begin position="27"/>
        <end position="36"/>
    </location>
</feature>
<dbReference type="PROSITE" id="PS00211">
    <property type="entry name" value="ABC_TRANSPORTER_1"/>
    <property type="match status" value="1"/>
</dbReference>
<organism evidence="7 8">
    <name type="scientific">Actinomyces howellii</name>
    <dbReference type="NCBI Taxonomy" id="52771"/>
    <lineage>
        <taxon>Bacteria</taxon>
        <taxon>Bacillati</taxon>
        <taxon>Actinomycetota</taxon>
        <taxon>Actinomycetes</taxon>
        <taxon>Actinomycetales</taxon>
        <taxon>Actinomycetaceae</taxon>
        <taxon>Actinomyces</taxon>
    </lineage>
</organism>
<feature type="compositionally biased region" description="Low complexity" evidence="5">
    <location>
        <begin position="46"/>
        <end position="59"/>
    </location>
</feature>
<feature type="region of interest" description="Disordered" evidence="5">
    <location>
        <begin position="1"/>
        <end position="76"/>
    </location>
</feature>
<evidence type="ECO:0000256" key="3">
    <source>
        <dbReference type="ARBA" id="ARBA00022741"/>
    </source>
</evidence>
<feature type="compositionally biased region" description="Pro residues" evidence="5">
    <location>
        <begin position="60"/>
        <end position="71"/>
    </location>
</feature>
<dbReference type="SMART" id="SM00382">
    <property type="entry name" value="AAA"/>
    <property type="match status" value="1"/>
</dbReference>
<feature type="domain" description="ABC transporter" evidence="6">
    <location>
        <begin position="85"/>
        <end position="316"/>
    </location>
</feature>
<sequence length="389" mass="40604">MSTMTRPATSPSHLQPPTQARLQGPTQPVDPAQPGGPAQPRPVGPAQPVGPARLQGPAGPAAPLPTPPPSHRAPVSGPAALDLAVATHDLTKTFTDRHGARTVVDSLDLAVPRGTVYGFLGPNGSGKSTTMKMILGLLAPTRGSIAVMGQPLTPATRPGLMAATGSLIEQPPGYGHLTGGQNMRIIQKMLGLSDAQVDRALALVRLTEHRDRLVRTYSLGMKQRLGVAIALAREPRLLVLDEPTNGLDPAGIEEIRHLLVSLADQGVSVMVSSHLLDEVDRMASVLGVLSAGRLVFQGTRAALMERSVPDLLVVTPDPRAITPDLLAGLGAGLVTALPDGLRVPGLGAEATAELVRRLAHAGVPVHELRREPRSLEEVFMDLTGRGGAL</sequence>
<dbReference type="SUPFAM" id="SSF52540">
    <property type="entry name" value="P-loop containing nucleoside triphosphate hydrolases"/>
    <property type="match status" value="1"/>
</dbReference>
<dbReference type="GO" id="GO:0005524">
    <property type="term" value="F:ATP binding"/>
    <property type="evidence" value="ECO:0007669"/>
    <property type="project" value="UniProtKB-KW"/>
</dbReference>
<dbReference type="EC" id="3.6.3.-" evidence="7"/>
<protein>
    <submittedName>
        <fullName evidence="7">Daunorubicin/doxorubicin resistance ATP-binding protein DrrA</fullName>
        <ecNumber evidence="7">3.6.3.-</ecNumber>
    </submittedName>
</protein>
<evidence type="ECO:0000256" key="2">
    <source>
        <dbReference type="ARBA" id="ARBA00022448"/>
    </source>
</evidence>
<name>A0A3S4UXQ5_9ACTO</name>
<dbReference type="InterPro" id="IPR027417">
    <property type="entry name" value="P-loop_NTPase"/>
</dbReference>
<dbReference type="Gene3D" id="3.40.50.300">
    <property type="entry name" value="P-loop containing nucleotide triphosphate hydrolases"/>
    <property type="match status" value="1"/>
</dbReference>
<dbReference type="GO" id="GO:0016887">
    <property type="term" value="F:ATP hydrolysis activity"/>
    <property type="evidence" value="ECO:0007669"/>
    <property type="project" value="InterPro"/>
</dbReference>
<dbReference type="Pfam" id="PF00005">
    <property type="entry name" value="ABC_tran"/>
    <property type="match status" value="1"/>
</dbReference>
<dbReference type="PANTHER" id="PTHR43335">
    <property type="entry name" value="ABC TRANSPORTER, ATP-BINDING PROTEIN"/>
    <property type="match status" value="1"/>
</dbReference>
<dbReference type="KEGG" id="ahw:NCTC11636_01541"/>
<proteinExistence type="inferred from homology"/>
<evidence type="ECO:0000256" key="1">
    <source>
        <dbReference type="ARBA" id="ARBA00005417"/>
    </source>
</evidence>
<dbReference type="RefSeq" id="WP_126382602.1">
    <property type="nucleotide sequence ID" value="NZ_LR134350.1"/>
</dbReference>
<comment type="similarity">
    <text evidence="1">Belongs to the ABC transporter superfamily.</text>
</comment>
<keyword evidence="2" id="KW-0813">Transport</keyword>
<accession>A0A3S4UXQ5</accession>
<feature type="compositionally biased region" description="Polar residues" evidence="5">
    <location>
        <begin position="1"/>
        <end position="26"/>
    </location>
</feature>
<dbReference type="InterPro" id="IPR003593">
    <property type="entry name" value="AAA+_ATPase"/>
</dbReference>
<dbReference type="AlphaFoldDB" id="A0A3S4UXQ5"/>
<dbReference type="InterPro" id="IPR003439">
    <property type="entry name" value="ABC_transporter-like_ATP-bd"/>
</dbReference>
<dbReference type="PROSITE" id="PS50893">
    <property type="entry name" value="ABC_TRANSPORTER_2"/>
    <property type="match status" value="1"/>
</dbReference>
<evidence type="ECO:0000313" key="8">
    <source>
        <dbReference type="Proteomes" id="UP000266895"/>
    </source>
</evidence>